<proteinExistence type="predicted"/>
<dbReference type="Proteomes" id="UP000712570">
    <property type="component" value="Unassembled WGS sequence"/>
</dbReference>
<dbReference type="RefSeq" id="WP_166829817.1">
    <property type="nucleotide sequence ID" value="NZ_JAAOLX010000013.1"/>
</dbReference>
<comment type="caution">
    <text evidence="1">The sequence shown here is derived from an EMBL/GenBank/DDBJ whole genome shotgun (WGS) entry which is preliminary data.</text>
</comment>
<keyword evidence="2" id="KW-1185">Reference proteome</keyword>
<evidence type="ECO:0000313" key="1">
    <source>
        <dbReference type="EMBL" id="NHQ88228.1"/>
    </source>
</evidence>
<gene>
    <name evidence="1" type="ORF">HA050_19165</name>
</gene>
<name>A0ABX0L046_9NEIS</name>
<accession>A0ABX0L046</accession>
<dbReference type="EMBL" id="JAAOLX010000013">
    <property type="protein sequence ID" value="NHQ88228.1"/>
    <property type="molecule type" value="Genomic_DNA"/>
</dbReference>
<evidence type="ECO:0000313" key="2">
    <source>
        <dbReference type="Proteomes" id="UP000712570"/>
    </source>
</evidence>
<protein>
    <submittedName>
        <fullName evidence="1">Uncharacterized protein</fullName>
    </submittedName>
</protein>
<sequence>MKRVAKNQFYLALGQADPRFTDEFSINIVRRDTFELVLVKKSIEHNMDQLNHFAVSLLSNLPCPEDWMLASRKCLAIYLKARRKKECFITELLGKDKTVIDVAKYLKTLESHVAYITQCYNLLNEKELVFLLTPTKVEIETYASADTSDLFYGRVASYKFITKKTPEIDKAYKILLNIISTIYPDCDLESISTSL</sequence>
<reference evidence="1 2" key="1">
    <citation type="submission" date="2020-03" db="EMBL/GenBank/DDBJ databases">
        <title>Draft genome sequence of environmentally isolated violet-colored cultures.</title>
        <authorList>
            <person name="Wilson H.S."/>
        </authorList>
    </citation>
    <scope>NUCLEOTIDE SEQUENCE [LARGE SCALE GENOMIC DNA]</scope>
    <source>
        <strain evidence="1 2">HSC-16F04</strain>
    </source>
</reference>
<organism evidence="1 2">
    <name type="scientific">Iodobacter violaceini</name>
    <dbReference type="NCBI Taxonomy" id="3044271"/>
    <lineage>
        <taxon>Bacteria</taxon>
        <taxon>Pseudomonadati</taxon>
        <taxon>Pseudomonadota</taxon>
        <taxon>Betaproteobacteria</taxon>
        <taxon>Neisseriales</taxon>
        <taxon>Chitinibacteraceae</taxon>
        <taxon>Iodobacter</taxon>
    </lineage>
</organism>